<accession>A0A0B7A394</accession>
<evidence type="ECO:0000256" key="3">
    <source>
        <dbReference type="SAM" id="SignalP"/>
    </source>
</evidence>
<name>A0A0B7A394_9EUPU</name>
<dbReference type="EMBL" id="HACG01028237">
    <property type="protein sequence ID" value="CEK75102.1"/>
    <property type="molecule type" value="Transcribed_RNA"/>
</dbReference>
<feature type="region of interest" description="Disordered" evidence="1">
    <location>
        <begin position="335"/>
        <end position="356"/>
    </location>
</feature>
<reference evidence="4" key="1">
    <citation type="submission" date="2014-12" db="EMBL/GenBank/DDBJ databases">
        <title>Insight into the proteome of Arion vulgaris.</title>
        <authorList>
            <person name="Aradska J."/>
            <person name="Bulat T."/>
            <person name="Smidak R."/>
            <person name="Sarate P."/>
            <person name="Gangsoo J."/>
            <person name="Sialana F."/>
            <person name="Bilban M."/>
            <person name="Lubec G."/>
        </authorList>
    </citation>
    <scope>NUCLEOTIDE SEQUENCE</scope>
    <source>
        <tissue evidence="4">Skin</tissue>
    </source>
</reference>
<keyword evidence="2" id="KW-0812">Transmembrane</keyword>
<feature type="compositionally biased region" description="Polar residues" evidence="1">
    <location>
        <begin position="295"/>
        <end position="307"/>
    </location>
</feature>
<gene>
    <name evidence="4" type="primary">ORF93988</name>
</gene>
<feature type="compositionally biased region" description="Polar residues" evidence="1">
    <location>
        <begin position="335"/>
        <end position="352"/>
    </location>
</feature>
<keyword evidence="2" id="KW-1133">Transmembrane helix</keyword>
<feature type="region of interest" description="Disordered" evidence="1">
    <location>
        <begin position="205"/>
        <end position="224"/>
    </location>
</feature>
<evidence type="ECO:0000313" key="4">
    <source>
        <dbReference type="EMBL" id="CEK75102.1"/>
    </source>
</evidence>
<keyword evidence="2" id="KW-0472">Membrane</keyword>
<evidence type="ECO:0008006" key="5">
    <source>
        <dbReference type="Google" id="ProtNLM"/>
    </source>
</evidence>
<feature type="region of interest" description="Disordered" evidence="1">
    <location>
        <begin position="268"/>
        <end position="313"/>
    </location>
</feature>
<evidence type="ECO:0000256" key="2">
    <source>
        <dbReference type="SAM" id="Phobius"/>
    </source>
</evidence>
<sequence length="421" mass="46442">MGSVKCWILQGTMCLFLFCFLQVVSKPANFTDNSCTACDDGNCTKEVNCPQRCDRKCPTSYFKFKLFQNSDRCGNSTTKGMIDEGIRGEAATSANPDGTGATNPSTPAPTTTTAVEVWLCHYCSLPDCIQCQDEEDSPKCENCTVGFHLNNINHTCVQDEVEELTGAVVAGIVIAVLCLVGIVVCGVIFLFGKYRHRRRGGGDIHRMKSKVGGRDGSGAPQGPKISVEEVKNKRNDVFCYKNDTTMEREQLTNGMCGLSLINEHEEINKLDPAPGPPGSVPNPYSDTHCGYDRPSANNPRDSHSYSPWQAGRNEEPYLNNQIDKQDSTENIYFNTQQASSSGTSSRNQSKGSKISEAVKKYQHQIQTQESNDFYEPVASRPAIVDNREIYGNCESVTLVENDAGYGEDIYLNENQELYENT</sequence>
<dbReference type="AlphaFoldDB" id="A0A0B7A394"/>
<organism evidence="4">
    <name type="scientific">Arion vulgaris</name>
    <dbReference type="NCBI Taxonomy" id="1028688"/>
    <lineage>
        <taxon>Eukaryota</taxon>
        <taxon>Metazoa</taxon>
        <taxon>Spiralia</taxon>
        <taxon>Lophotrochozoa</taxon>
        <taxon>Mollusca</taxon>
        <taxon>Gastropoda</taxon>
        <taxon>Heterobranchia</taxon>
        <taxon>Euthyneura</taxon>
        <taxon>Panpulmonata</taxon>
        <taxon>Eupulmonata</taxon>
        <taxon>Stylommatophora</taxon>
        <taxon>Helicina</taxon>
        <taxon>Arionoidea</taxon>
        <taxon>Arionidae</taxon>
        <taxon>Arion</taxon>
    </lineage>
</organism>
<feature type="transmembrane region" description="Helical" evidence="2">
    <location>
        <begin position="164"/>
        <end position="191"/>
    </location>
</feature>
<feature type="compositionally biased region" description="Low complexity" evidence="1">
    <location>
        <begin position="99"/>
        <end position="109"/>
    </location>
</feature>
<protein>
    <recommendedName>
        <fullName evidence="5">TNFR-Cys domain-containing protein</fullName>
    </recommendedName>
</protein>
<feature type="chain" id="PRO_5002112571" description="TNFR-Cys domain-containing protein" evidence="3">
    <location>
        <begin position="26"/>
        <end position="421"/>
    </location>
</feature>
<evidence type="ECO:0000256" key="1">
    <source>
        <dbReference type="SAM" id="MobiDB-lite"/>
    </source>
</evidence>
<feature type="signal peptide" evidence="3">
    <location>
        <begin position="1"/>
        <end position="25"/>
    </location>
</feature>
<proteinExistence type="predicted"/>
<feature type="region of interest" description="Disordered" evidence="1">
    <location>
        <begin position="90"/>
        <end position="109"/>
    </location>
</feature>
<keyword evidence="3" id="KW-0732">Signal</keyword>